<dbReference type="AlphaFoldDB" id="S5ZV88"/>
<reference evidence="2 3" key="1">
    <citation type="journal article" date="2013" name="PLoS ONE">
        <title>Genome-Wide Relatedness of Treponema pedis, from Gingiva and Necrotic Skin Lesions of Pigs, with the Human Oral Pathogen Treponema denticola.</title>
        <authorList>
            <person name="Svartstrom O."/>
            <person name="Mushtaq M."/>
            <person name="Pringle M."/>
            <person name="Segerman B."/>
        </authorList>
    </citation>
    <scope>NUCLEOTIDE SEQUENCE [LARGE SCALE GENOMIC DNA]</scope>
    <source>
        <strain evidence="2">T A4</strain>
    </source>
</reference>
<dbReference type="Proteomes" id="UP000015620">
    <property type="component" value="Chromosome"/>
</dbReference>
<evidence type="ECO:0000313" key="3">
    <source>
        <dbReference type="Proteomes" id="UP000015620"/>
    </source>
</evidence>
<gene>
    <name evidence="2" type="ORF">TPE_1688</name>
</gene>
<evidence type="ECO:0000256" key="1">
    <source>
        <dbReference type="SAM" id="SignalP"/>
    </source>
</evidence>
<dbReference type="EMBL" id="CP004120">
    <property type="protein sequence ID" value="AGT44170.1"/>
    <property type="molecule type" value="Genomic_DNA"/>
</dbReference>
<dbReference type="STRING" id="1291379.TPE_1688"/>
<protein>
    <submittedName>
        <fullName evidence="2">Uncharacterized protein</fullName>
    </submittedName>
</protein>
<dbReference type="PATRIC" id="fig|1291379.3.peg.1666"/>
<sequence>MKINFSKLFFVLLFFAAAFSAAAASDGQLLVHKTEYFDIIYAKKSESAAALIAEYADSYAEEISSRLNREKPPKRMPVYIISDKEDLNGYFTSSPYGRIVLYDTLPGEGQLSNFNDVILKVFYHELTHAISLKYLFPLLPLSFKEGVAVLFESSDGTQGRLHDPLIYHHLMQGRIDGVSPSWQQAADRRDIYPGAFWGYLYGAAFADYLQKIYGMETYAKYWHSSFNLFPMDKTKKIFNKKLTVLWDNFIDSIYFPQEVQVPMPSIKGKNKSGFNVTAANKNGFACFDFAQKEVLFYNAEDVSGKLKKLFNANSSLSNLSFSQDGNYLLVTDLIRTVNGEKHRAVIFDMKAGKFLDKKYFSIRDAAFCGNNKICGVEVGGQFSQLIVLDYSTGNKDILFSAGPGKSYSVICNPVFAGENKIAFIAGNGLKRDILILDTVSGEIKKLEFEQPLHAIRYLQTNNSSEEPVLTFSWAEKNMLYRSAFYNVKTNTLKVLQKDISGGTFFPVVLSKPGFEEIFYVGMHAKYNSLYKIKEKEFKERASALKPFTAENAAPLSKAPDVGILKQKKYNYFSWLWKVSPSPVIKMPPNFKKLGQSGLGIKLSGLDASELLSFSFSSVFYFKPFFYQPEFEFKVNSKPANFKVNVYDINNGFRYRRTGITLGTEAVIPTESVYGNFLLNAGASFETFAFYPEDFGTEKTLYKYKLGQPVISEEFAAGYSYKKIKQRLATDFFAQDISAAEVILGVKHGIHLNSKTNAVVVQALANFNTPVVPLNLKLSSYAGFNAYLNPKQNRYAFFGNSAFVGMNCFLPGMPEYEKASKKEGNKNGKIAYGFGFDGELTLFSYEIQTGSFWLPIFYNRLNLSAGYRNVVNFLSASSKTKPDFYQSVYGRLTLRISGAATVGIEYAHPIEKGVKFGRFDAVFNVRF</sequence>
<proteinExistence type="predicted"/>
<feature type="chain" id="PRO_5004535259" evidence="1">
    <location>
        <begin position="24"/>
        <end position="926"/>
    </location>
</feature>
<keyword evidence="3" id="KW-1185">Reference proteome</keyword>
<feature type="signal peptide" evidence="1">
    <location>
        <begin position="1"/>
        <end position="23"/>
    </location>
</feature>
<name>S5ZV88_9SPIR</name>
<dbReference type="RefSeq" id="WP_020965469.1">
    <property type="nucleotide sequence ID" value="NC_022097.1"/>
</dbReference>
<dbReference type="OrthoDB" id="304612at2"/>
<keyword evidence="1" id="KW-0732">Signal</keyword>
<dbReference type="HOGENOM" id="CLU_306939_0_0_12"/>
<accession>S5ZV88</accession>
<dbReference type="KEGG" id="tped:TPE_1688"/>
<organism evidence="2 3">
    <name type="scientific">Treponema pedis str. T A4</name>
    <dbReference type="NCBI Taxonomy" id="1291379"/>
    <lineage>
        <taxon>Bacteria</taxon>
        <taxon>Pseudomonadati</taxon>
        <taxon>Spirochaetota</taxon>
        <taxon>Spirochaetia</taxon>
        <taxon>Spirochaetales</taxon>
        <taxon>Treponemataceae</taxon>
        <taxon>Treponema</taxon>
    </lineage>
</organism>
<dbReference type="SUPFAM" id="SSF69322">
    <property type="entry name" value="Tricorn protease domain 2"/>
    <property type="match status" value="1"/>
</dbReference>
<dbReference type="GeneID" id="301090204"/>
<evidence type="ECO:0000313" key="2">
    <source>
        <dbReference type="EMBL" id="AGT44170.1"/>
    </source>
</evidence>